<proteinExistence type="predicted"/>
<dbReference type="EMBL" id="RSDZ01000049">
    <property type="protein sequence ID" value="RXG46597.1"/>
    <property type="molecule type" value="Genomic_DNA"/>
</dbReference>
<reference evidence="1 2" key="1">
    <citation type="submission" date="2018-12" db="EMBL/GenBank/DDBJ databases">
        <title>Genome of Verticillium dahliae isolate Getta Getta.</title>
        <authorList>
            <person name="Gardiner D.M."/>
        </authorList>
    </citation>
    <scope>NUCLEOTIDE SEQUENCE [LARGE SCALE GENOMIC DNA]</scope>
    <source>
        <strain evidence="1 2">Getta Getta</strain>
    </source>
</reference>
<name>A0A444RZN3_VERDA</name>
<gene>
    <name evidence="1" type="ORF">VDGE_30128</name>
</gene>
<protein>
    <submittedName>
        <fullName evidence="1">Uncharacterized protein</fullName>
    </submittedName>
</protein>
<evidence type="ECO:0000313" key="2">
    <source>
        <dbReference type="Proteomes" id="UP000288725"/>
    </source>
</evidence>
<dbReference type="Proteomes" id="UP000288725">
    <property type="component" value="Chromosome 8"/>
</dbReference>
<dbReference type="AlphaFoldDB" id="A0A444RZN3"/>
<evidence type="ECO:0000313" key="1">
    <source>
        <dbReference type="EMBL" id="RXG46597.1"/>
    </source>
</evidence>
<sequence length="76" mass="8470">MRQVVGASHYGDPEIYYSTIASGNTLIKDTAERDRIVNQRYASATTTAYAKELLAYIPAVEVQETKRALEVMQSVD</sequence>
<organism evidence="1 2">
    <name type="scientific">Verticillium dahliae</name>
    <name type="common">Verticillium wilt</name>
    <dbReference type="NCBI Taxonomy" id="27337"/>
    <lineage>
        <taxon>Eukaryota</taxon>
        <taxon>Fungi</taxon>
        <taxon>Dikarya</taxon>
        <taxon>Ascomycota</taxon>
        <taxon>Pezizomycotina</taxon>
        <taxon>Sordariomycetes</taxon>
        <taxon>Hypocreomycetidae</taxon>
        <taxon>Glomerellales</taxon>
        <taxon>Plectosphaerellaceae</taxon>
        <taxon>Verticillium</taxon>
    </lineage>
</organism>
<accession>A0A444RZN3</accession>
<comment type="caution">
    <text evidence="1">The sequence shown here is derived from an EMBL/GenBank/DDBJ whole genome shotgun (WGS) entry which is preliminary data.</text>
</comment>